<evidence type="ECO:0000313" key="1">
    <source>
        <dbReference type="EnsemblMetazoa" id="PPAI007795-PA"/>
    </source>
</evidence>
<dbReference type="VEuPathDB" id="VectorBase:PPAPM1_000569"/>
<reference evidence="1" key="1">
    <citation type="submission" date="2022-08" db="UniProtKB">
        <authorList>
            <consortium name="EnsemblMetazoa"/>
        </authorList>
    </citation>
    <scope>IDENTIFICATION</scope>
    <source>
        <strain evidence="1">Israel</strain>
    </source>
</reference>
<dbReference type="EMBL" id="AJVK01061779">
    <property type="status" value="NOT_ANNOTATED_CDS"/>
    <property type="molecule type" value="Genomic_DNA"/>
</dbReference>
<keyword evidence="2" id="KW-1185">Reference proteome</keyword>
<proteinExistence type="predicted"/>
<dbReference type="AlphaFoldDB" id="A0A1B0DI11"/>
<accession>A0A1B0DI11</accession>
<sequence length="107" mass="12043">MSTLKRVICFLVIVMLLAVLCDGRKSMSRRTRKRYKEYQLRETTPPNFVRLVIMRLIYGIASSFGMEERLSGFLGGIFVPPGAEDDDYGDFGGFGDFDEDGGGFLDI</sequence>
<protein>
    <submittedName>
        <fullName evidence="1">Uncharacterized protein</fullName>
    </submittedName>
</protein>
<dbReference type="VEuPathDB" id="VectorBase:PPAI007795"/>
<dbReference type="Proteomes" id="UP000092462">
    <property type="component" value="Unassembled WGS sequence"/>
</dbReference>
<name>A0A1B0DI11_PHLPP</name>
<organism evidence="1 2">
    <name type="scientific">Phlebotomus papatasi</name>
    <name type="common">Sandfly</name>
    <dbReference type="NCBI Taxonomy" id="29031"/>
    <lineage>
        <taxon>Eukaryota</taxon>
        <taxon>Metazoa</taxon>
        <taxon>Ecdysozoa</taxon>
        <taxon>Arthropoda</taxon>
        <taxon>Hexapoda</taxon>
        <taxon>Insecta</taxon>
        <taxon>Pterygota</taxon>
        <taxon>Neoptera</taxon>
        <taxon>Endopterygota</taxon>
        <taxon>Diptera</taxon>
        <taxon>Nematocera</taxon>
        <taxon>Psychodoidea</taxon>
        <taxon>Psychodidae</taxon>
        <taxon>Phlebotomus</taxon>
        <taxon>Phlebotomus</taxon>
    </lineage>
</organism>
<dbReference type="EnsemblMetazoa" id="PPAI007795-RA">
    <property type="protein sequence ID" value="PPAI007795-PA"/>
    <property type="gene ID" value="PPAI007795"/>
</dbReference>
<evidence type="ECO:0000313" key="2">
    <source>
        <dbReference type="Proteomes" id="UP000092462"/>
    </source>
</evidence>